<gene>
    <name evidence="2" type="ORF">GZ77_17965</name>
</gene>
<evidence type="ECO:0000256" key="1">
    <source>
        <dbReference type="SAM" id="SignalP"/>
    </source>
</evidence>
<keyword evidence="3" id="KW-1185">Reference proteome</keyword>
<dbReference type="EMBL" id="JOKG01000004">
    <property type="protein sequence ID" value="KEQ12422.1"/>
    <property type="molecule type" value="Genomic_DNA"/>
</dbReference>
<dbReference type="RefSeq" id="WP_034877781.1">
    <property type="nucleotide sequence ID" value="NZ_JOKG01000004.1"/>
</dbReference>
<name>A0A081N1U9_9GAMM</name>
<proteinExistence type="predicted"/>
<evidence type="ECO:0000313" key="2">
    <source>
        <dbReference type="EMBL" id="KEQ12422.1"/>
    </source>
</evidence>
<dbReference type="Proteomes" id="UP000028006">
    <property type="component" value="Unassembled WGS sequence"/>
</dbReference>
<dbReference type="AlphaFoldDB" id="A0A081N1U9"/>
<feature type="chain" id="PRO_5001760484" evidence="1">
    <location>
        <begin position="23"/>
        <end position="250"/>
    </location>
</feature>
<organism evidence="2 3">
    <name type="scientific">Endozoicomonas montiporae</name>
    <dbReference type="NCBI Taxonomy" id="1027273"/>
    <lineage>
        <taxon>Bacteria</taxon>
        <taxon>Pseudomonadati</taxon>
        <taxon>Pseudomonadota</taxon>
        <taxon>Gammaproteobacteria</taxon>
        <taxon>Oceanospirillales</taxon>
        <taxon>Endozoicomonadaceae</taxon>
        <taxon>Endozoicomonas</taxon>
    </lineage>
</organism>
<comment type="caution">
    <text evidence="2">The sequence shown here is derived from an EMBL/GenBank/DDBJ whole genome shotgun (WGS) entry which is preliminary data.</text>
</comment>
<accession>A0A081N1U9</accession>
<sequence>MSTFYKAVVFLLSAFSTSSVIALSPDNVAPMPNVQIDISNSEFCQKARYARDSAISKEPDLTKIDAVTSEDAALCFTPDENLYFVANQEAQDILGPHAPWYLQIASEFRERVTEACRIMGYQNDEISRAYDHCIENRFEELMGPYEDKYRREAGNYVVKRKQIAESLVVRCDAALSIKRGRLPKGMRFPLAYYNKRAASLPNWFVEEKLDDPKWIKKMSQLKANELMNEVLGQDCPGNMVFWVTYNAPDY</sequence>
<keyword evidence="1" id="KW-0732">Signal</keyword>
<evidence type="ECO:0000313" key="3">
    <source>
        <dbReference type="Proteomes" id="UP000028006"/>
    </source>
</evidence>
<feature type="signal peptide" evidence="1">
    <location>
        <begin position="1"/>
        <end position="22"/>
    </location>
</feature>
<reference evidence="2 3" key="1">
    <citation type="submission" date="2014-06" db="EMBL/GenBank/DDBJ databases">
        <title>Whole Genome Sequences of Three Symbiotic Endozoicomonas Bacteria.</title>
        <authorList>
            <person name="Neave M.J."/>
            <person name="Apprill A."/>
            <person name="Voolstra C.R."/>
        </authorList>
    </citation>
    <scope>NUCLEOTIDE SEQUENCE [LARGE SCALE GENOMIC DNA]</scope>
    <source>
        <strain evidence="2 3">LMG 24815</strain>
    </source>
</reference>
<protein>
    <submittedName>
        <fullName evidence="2">Uncharacterized protein</fullName>
    </submittedName>
</protein>